<keyword evidence="2" id="KW-1185">Reference proteome</keyword>
<name>A0AAC8VY53_9PROT</name>
<organism evidence="1 2">
    <name type="scientific">Azospirillum thiophilum</name>
    <dbReference type="NCBI Taxonomy" id="528244"/>
    <lineage>
        <taxon>Bacteria</taxon>
        <taxon>Pseudomonadati</taxon>
        <taxon>Pseudomonadota</taxon>
        <taxon>Alphaproteobacteria</taxon>
        <taxon>Rhodospirillales</taxon>
        <taxon>Azospirillaceae</taxon>
        <taxon>Azospirillum</taxon>
    </lineage>
</organism>
<evidence type="ECO:0000313" key="1">
    <source>
        <dbReference type="EMBL" id="ALG71361.1"/>
    </source>
</evidence>
<reference evidence="1 2" key="2">
    <citation type="journal article" date="2016" name="Genome Announc.">
        <title>Complete Genome Sequence of a Strain of Azospirillum thiophilum Isolated from a Sulfide Spring.</title>
        <authorList>
            <person name="Fomenkov A."/>
            <person name="Vincze T."/>
            <person name="Grabovich M."/>
            <person name="Anton B.P."/>
            <person name="Dubinina G."/>
            <person name="Orlova M."/>
            <person name="Belousova E."/>
            <person name="Roberts R.J."/>
        </authorList>
    </citation>
    <scope>NUCLEOTIDE SEQUENCE [LARGE SCALE GENOMIC DNA]</scope>
    <source>
        <strain evidence="1 2">BV-S</strain>
    </source>
</reference>
<evidence type="ECO:0008006" key="3">
    <source>
        <dbReference type="Google" id="ProtNLM"/>
    </source>
</evidence>
<gene>
    <name evidence="1" type="ORF">AL072_11075</name>
</gene>
<reference evidence="2" key="1">
    <citation type="submission" date="2015-08" db="EMBL/GenBank/DDBJ databases">
        <title>Complete Genome Sequence of Azospirillum thiophilum BV-S.</title>
        <authorList>
            <person name="Fomenkov A."/>
            <person name="Vincze T."/>
            <person name="Grabovich M."/>
            <person name="Dubinina G."/>
            <person name="Orlova M."/>
            <person name="Belousova E."/>
            <person name="Roberts R.J."/>
        </authorList>
    </citation>
    <scope>NUCLEOTIDE SEQUENCE [LARGE SCALE GENOMIC DNA]</scope>
    <source>
        <strain evidence="2">BV-S</strain>
    </source>
</reference>
<evidence type="ECO:0000313" key="2">
    <source>
        <dbReference type="Proteomes" id="UP000069935"/>
    </source>
</evidence>
<protein>
    <recommendedName>
        <fullName evidence="3">TIGR02444 family protein</fullName>
    </recommendedName>
</protein>
<dbReference type="Proteomes" id="UP000069935">
    <property type="component" value="Chromosome 1"/>
</dbReference>
<dbReference type="RefSeq" id="WP_045580284.1">
    <property type="nucleotide sequence ID" value="NZ_CP012401.1"/>
</dbReference>
<dbReference type="NCBIfam" id="TIGR02444">
    <property type="entry name" value="TIGR02444 family protein"/>
    <property type="match status" value="1"/>
</dbReference>
<dbReference type="AlphaFoldDB" id="A0AAC8VY53"/>
<sequence>MGANPLWDFSLAVYGRPGVPAACLALQDRRGVDVNLLLFAAWAGLDCAVRLSGDALSSIDSAVSGWRDEVVLPLRALRRRAKVEDDAFYRRMKAAELEAERVQQDRLFAAAAAAIAGLAPRPGGGIALAVANMALVVPGGDPALEELAGQLAERPAGE</sequence>
<dbReference type="KEGG" id="ati:AL072_11075"/>
<accession>A0AAC8VY53</accession>
<dbReference type="InterPro" id="IPR012659">
    <property type="entry name" value="CHP02444"/>
</dbReference>
<dbReference type="EMBL" id="CP012401">
    <property type="protein sequence ID" value="ALG71361.1"/>
    <property type="molecule type" value="Genomic_DNA"/>
</dbReference>
<dbReference type="Pfam" id="PF09523">
    <property type="entry name" value="DUF2390"/>
    <property type="match status" value="1"/>
</dbReference>
<proteinExistence type="predicted"/>